<dbReference type="EMBL" id="JAADJZ010000021">
    <property type="protein sequence ID" value="KAF2868024.1"/>
    <property type="molecule type" value="Genomic_DNA"/>
</dbReference>
<comment type="caution">
    <text evidence="2">The sequence shown here is derived from an EMBL/GenBank/DDBJ whole genome shotgun (WGS) entry which is preliminary data.</text>
</comment>
<organism evidence="2 3">
    <name type="scientific">Massariosphaeria phaeospora</name>
    <dbReference type="NCBI Taxonomy" id="100035"/>
    <lineage>
        <taxon>Eukaryota</taxon>
        <taxon>Fungi</taxon>
        <taxon>Dikarya</taxon>
        <taxon>Ascomycota</taxon>
        <taxon>Pezizomycotina</taxon>
        <taxon>Dothideomycetes</taxon>
        <taxon>Pleosporomycetidae</taxon>
        <taxon>Pleosporales</taxon>
        <taxon>Pleosporales incertae sedis</taxon>
        <taxon>Massariosphaeria</taxon>
    </lineage>
</organism>
<name>A0A7C8MFB5_9PLEO</name>
<sequence>MSGAGENRWRRAGGQANQNRASGTNTPTKDGGRQQAMAALSGNAWSTGKGKVAGGSDRAPAQPAPVQTEQHVPVREFNAGEVKDYLKKRYIESIADQNAAYCKVKGDSVPKRSSGAWSSRGSMAHLMPSGQDFFTQLKKQLATLEQGKAS</sequence>
<dbReference type="OrthoDB" id="5598843at2759"/>
<feature type="region of interest" description="Disordered" evidence="1">
    <location>
        <begin position="1"/>
        <end position="75"/>
    </location>
</feature>
<keyword evidence="3" id="KW-1185">Reference proteome</keyword>
<proteinExistence type="predicted"/>
<reference evidence="2 3" key="1">
    <citation type="submission" date="2020-01" db="EMBL/GenBank/DDBJ databases">
        <authorList>
            <consortium name="DOE Joint Genome Institute"/>
            <person name="Haridas S."/>
            <person name="Albert R."/>
            <person name="Binder M."/>
            <person name="Bloem J."/>
            <person name="Labutti K."/>
            <person name="Salamov A."/>
            <person name="Andreopoulos B."/>
            <person name="Baker S.E."/>
            <person name="Barry K."/>
            <person name="Bills G."/>
            <person name="Bluhm B.H."/>
            <person name="Cannon C."/>
            <person name="Castanera R."/>
            <person name="Culley D.E."/>
            <person name="Daum C."/>
            <person name="Ezra D."/>
            <person name="Gonzalez J.B."/>
            <person name="Henrissat B."/>
            <person name="Kuo A."/>
            <person name="Liang C."/>
            <person name="Lipzen A."/>
            <person name="Lutzoni F."/>
            <person name="Magnuson J."/>
            <person name="Mondo S."/>
            <person name="Nolan M."/>
            <person name="Ohm R."/>
            <person name="Pangilinan J."/>
            <person name="Park H.-J.H."/>
            <person name="Ramirez L."/>
            <person name="Alfaro M."/>
            <person name="Sun H."/>
            <person name="Tritt A."/>
            <person name="Yoshinaga Y."/>
            <person name="Zwiers L.-H.L."/>
            <person name="Turgeon B.G."/>
            <person name="Goodwin S.B."/>
            <person name="Spatafora J.W."/>
            <person name="Crous P.W."/>
            <person name="Grigoriev I.V."/>
        </authorList>
    </citation>
    <scope>NUCLEOTIDE SEQUENCE [LARGE SCALE GENOMIC DNA]</scope>
    <source>
        <strain evidence="2 3">CBS 611.86</strain>
    </source>
</reference>
<feature type="compositionally biased region" description="Polar residues" evidence="1">
    <location>
        <begin position="15"/>
        <end position="28"/>
    </location>
</feature>
<gene>
    <name evidence="2" type="ORF">BDV95DRAFT_581144</name>
</gene>
<dbReference type="Proteomes" id="UP000481861">
    <property type="component" value="Unassembled WGS sequence"/>
</dbReference>
<evidence type="ECO:0000313" key="2">
    <source>
        <dbReference type="EMBL" id="KAF2868024.1"/>
    </source>
</evidence>
<evidence type="ECO:0000313" key="3">
    <source>
        <dbReference type="Proteomes" id="UP000481861"/>
    </source>
</evidence>
<protein>
    <submittedName>
        <fullName evidence="2">Uncharacterized protein</fullName>
    </submittedName>
</protein>
<evidence type="ECO:0000256" key="1">
    <source>
        <dbReference type="SAM" id="MobiDB-lite"/>
    </source>
</evidence>
<dbReference type="AlphaFoldDB" id="A0A7C8MFB5"/>
<accession>A0A7C8MFB5</accession>